<dbReference type="Proteomes" id="UP000708208">
    <property type="component" value="Unassembled WGS sequence"/>
</dbReference>
<dbReference type="EMBL" id="CAJVCH010157953">
    <property type="protein sequence ID" value="CAG7728064.1"/>
    <property type="molecule type" value="Genomic_DNA"/>
</dbReference>
<evidence type="ECO:0000313" key="1">
    <source>
        <dbReference type="EMBL" id="CAG7728064.1"/>
    </source>
</evidence>
<name>A0A8J2K1G6_9HEXA</name>
<accession>A0A8J2K1G6</accession>
<protein>
    <submittedName>
        <fullName evidence="1">Uncharacterized protein</fullName>
    </submittedName>
</protein>
<evidence type="ECO:0000313" key="2">
    <source>
        <dbReference type="Proteomes" id="UP000708208"/>
    </source>
</evidence>
<organism evidence="1 2">
    <name type="scientific">Allacma fusca</name>
    <dbReference type="NCBI Taxonomy" id="39272"/>
    <lineage>
        <taxon>Eukaryota</taxon>
        <taxon>Metazoa</taxon>
        <taxon>Ecdysozoa</taxon>
        <taxon>Arthropoda</taxon>
        <taxon>Hexapoda</taxon>
        <taxon>Collembola</taxon>
        <taxon>Symphypleona</taxon>
        <taxon>Sminthuridae</taxon>
        <taxon>Allacma</taxon>
    </lineage>
</organism>
<reference evidence="1" key="1">
    <citation type="submission" date="2021-06" db="EMBL/GenBank/DDBJ databases">
        <authorList>
            <person name="Hodson N. C."/>
            <person name="Mongue J. A."/>
            <person name="Jaron S. K."/>
        </authorList>
    </citation>
    <scope>NUCLEOTIDE SEQUENCE</scope>
</reference>
<gene>
    <name evidence="1" type="ORF">AFUS01_LOCUS16873</name>
</gene>
<comment type="caution">
    <text evidence="1">The sequence shown here is derived from an EMBL/GenBank/DDBJ whole genome shotgun (WGS) entry which is preliminary data.</text>
</comment>
<keyword evidence="2" id="KW-1185">Reference proteome</keyword>
<dbReference type="OrthoDB" id="269227at2759"/>
<sequence length="123" mass="14022">MRLLLVMDSPTLLPIEPKEKIQIGQTCNLLLVFKGPSVMLSAVLLHWVDPIATELYDITQVPPACWTTTIDSQYFTHPHDLERVIEGIEFCLKIFEGTQTFQNIGAKFTVEPIEECRDTVFRS</sequence>
<feature type="non-terminal residue" evidence="1">
    <location>
        <position position="1"/>
    </location>
</feature>
<proteinExistence type="predicted"/>
<dbReference type="AlphaFoldDB" id="A0A8J2K1G6"/>
<feature type="non-terminal residue" evidence="1">
    <location>
        <position position="123"/>
    </location>
</feature>